<dbReference type="SUPFAM" id="SSF46785">
    <property type="entry name" value="Winged helix' DNA-binding domain"/>
    <property type="match status" value="1"/>
</dbReference>
<dbReference type="Proteomes" id="UP001064087">
    <property type="component" value="Chromosome"/>
</dbReference>
<dbReference type="InterPro" id="IPR058163">
    <property type="entry name" value="LysR-type_TF_proteobact-type"/>
</dbReference>
<dbReference type="PANTHER" id="PTHR30537">
    <property type="entry name" value="HTH-TYPE TRANSCRIPTIONAL REGULATOR"/>
    <property type="match status" value="1"/>
</dbReference>
<evidence type="ECO:0000313" key="7">
    <source>
        <dbReference type="Proteomes" id="UP001064087"/>
    </source>
</evidence>
<dbReference type="InterPro" id="IPR000847">
    <property type="entry name" value="LysR_HTH_N"/>
</dbReference>
<dbReference type="PANTHER" id="PTHR30537:SF74">
    <property type="entry name" value="HTH-TYPE TRANSCRIPTIONAL REGULATOR TRPI"/>
    <property type="match status" value="1"/>
</dbReference>
<dbReference type="Pfam" id="PF00126">
    <property type="entry name" value="HTH_1"/>
    <property type="match status" value="1"/>
</dbReference>
<evidence type="ECO:0000256" key="2">
    <source>
        <dbReference type="ARBA" id="ARBA00023015"/>
    </source>
</evidence>
<feature type="domain" description="HTH lysR-type" evidence="5">
    <location>
        <begin position="8"/>
        <end position="65"/>
    </location>
</feature>
<dbReference type="Gene3D" id="3.40.190.10">
    <property type="entry name" value="Periplasmic binding protein-like II"/>
    <property type="match status" value="2"/>
</dbReference>
<dbReference type="InterPro" id="IPR036390">
    <property type="entry name" value="WH_DNA-bd_sf"/>
</dbReference>
<name>A0ABY6D746_9RHOB</name>
<evidence type="ECO:0000256" key="1">
    <source>
        <dbReference type="ARBA" id="ARBA00009437"/>
    </source>
</evidence>
<protein>
    <submittedName>
        <fullName evidence="6">LysR substrate-binding domain-containing protein</fullName>
    </submittedName>
</protein>
<dbReference type="SUPFAM" id="SSF53850">
    <property type="entry name" value="Periplasmic binding protein-like II"/>
    <property type="match status" value="1"/>
</dbReference>
<evidence type="ECO:0000256" key="4">
    <source>
        <dbReference type="ARBA" id="ARBA00023163"/>
    </source>
</evidence>
<dbReference type="Gene3D" id="1.10.10.10">
    <property type="entry name" value="Winged helix-like DNA-binding domain superfamily/Winged helix DNA-binding domain"/>
    <property type="match status" value="1"/>
</dbReference>
<dbReference type="Pfam" id="PF03466">
    <property type="entry name" value="LysR_substrate"/>
    <property type="match status" value="1"/>
</dbReference>
<keyword evidence="3" id="KW-0238">DNA-binding</keyword>
<dbReference type="RefSeq" id="WP_263046865.1">
    <property type="nucleotide sequence ID" value="NZ_CP106738.1"/>
</dbReference>
<keyword evidence="4" id="KW-0804">Transcription</keyword>
<evidence type="ECO:0000259" key="5">
    <source>
        <dbReference type="PROSITE" id="PS50931"/>
    </source>
</evidence>
<dbReference type="InterPro" id="IPR036388">
    <property type="entry name" value="WH-like_DNA-bd_sf"/>
</dbReference>
<dbReference type="InterPro" id="IPR005119">
    <property type="entry name" value="LysR_subst-bd"/>
</dbReference>
<keyword evidence="2" id="KW-0805">Transcription regulation</keyword>
<sequence>MSNSYKFPPLKWLMSFEAAARHMSFTAAAEELGLSQAAVSYQIKCLESMIKAPLFERKPRNLRLTAVGQAYLPPIRRAFDEMFASTAGLFGNHGEKVVTVRVAISFMTRCLAPAMKDFYRQHPEIRVNFWSSIWANSDEADEADIDIRFGAGDWTGYDTTLLANDTAVLVSSPENASMVQRSEDLANIPERMMINVAGYDDLWRRALVQTDIRPALGKGIRVDTTIAASELVAAGAGFAFLSKLFSHSDLESGRLVMPGDIELKMERAHYLLQPKSQKRPGTEVLIFKEWLLAQRW</sequence>
<dbReference type="EMBL" id="CP106738">
    <property type="protein sequence ID" value="UXX81729.1"/>
    <property type="molecule type" value="Genomic_DNA"/>
</dbReference>
<proteinExistence type="inferred from homology"/>
<organism evidence="6 7">
    <name type="scientific">Roseovarius pelagicus</name>
    <dbReference type="NCBI Taxonomy" id="2980108"/>
    <lineage>
        <taxon>Bacteria</taxon>
        <taxon>Pseudomonadati</taxon>
        <taxon>Pseudomonadota</taxon>
        <taxon>Alphaproteobacteria</taxon>
        <taxon>Rhodobacterales</taxon>
        <taxon>Roseobacteraceae</taxon>
        <taxon>Roseovarius</taxon>
    </lineage>
</organism>
<dbReference type="PROSITE" id="PS50931">
    <property type="entry name" value="HTH_LYSR"/>
    <property type="match status" value="1"/>
</dbReference>
<gene>
    <name evidence="6" type="ORF">N7U68_11355</name>
</gene>
<evidence type="ECO:0000313" key="6">
    <source>
        <dbReference type="EMBL" id="UXX81729.1"/>
    </source>
</evidence>
<evidence type="ECO:0000256" key="3">
    <source>
        <dbReference type="ARBA" id="ARBA00023125"/>
    </source>
</evidence>
<comment type="similarity">
    <text evidence="1">Belongs to the LysR transcriptional regulatory family.</text>
</comment>
<reference evidence="6" key="1">
    <citation type="submission" date="2022-10" db="EMBL/GenBank/DDBJ databases">
        <title>Roseovarius pelagicus sp. nov., isolated from Arctic seawater.</title>
        <authorList>
            <person name="Hong Y.W."/>
            <person name="Hwang C.Y."/>
        </authorList>
    </citation>
    <scope>NUCLEOTIDE SEQUENCE</scope>
    <source>
        <strain evidence="6">HL-MP18</strain>
    </source>
</reference>
<keyword evidence="7" id="KW-1185">Reference proteome</keyword>
<accession>A0ABY6D746</accession>
<dbReference type="PRINTS" id="PR00039">
    <property type="entry name" value="HTHLYSR"/>
</dbReference>